<dbReference type="Pfam" id="PF00067">
    <property type="entry name" value="p450"/>
    <property type="match status" value="1"/>
</dbReference>
<feature type="binding site" description="axial binding residue" evidence="9">
    <location>
        <position position="432"/>
    </location>
    <ligand>
        <name>heme</name>
        <dbReference type="ChEBI" id="CHEBI:30413"/>
    </ligand>
    <ligandPart>
        <name>Fe</name>
        <dbReference type="ChEBI" id="CHEBI:18248"/>
    </ligandPart>
</feature>
<dbReference type="GO" id="GO:0020037">
    <property type="term" value="F:heme binding"/>
    <property type="evidence" value="ECO:0007669"/>
    <property type="project" value="InterPro"/>
</dbReference>
<keyword evidence="5 9" id="KW-0479">Metal-binding</keyword>
<evidence type="ECO:0000256" key="2">
    <source>
        <dbReference type="ARBA" id="ARBA00005179"/>
    </source>
</evidence>
<dbReference type="EMBL" id="JADNRY010000026">
    <property type="protein sequence ID" value="KAF9072162.1"/>
    <property type="molecule type" value="Genomic_DNA"/>
</dbReference>
<keyword evidence="11" id="KW-1133">Transmembrane helix</keyword>
<dbReference type="GO" id="GO:0004497">
    <property type="term" value="F:monooxygenase activity"/>
    <property type="evidence" value="ECO:0007669"/>
    <property type="project" value="UniProtKB-KW"/>
</dbReference>
<evidence type="ECO:0000256" key="11">
    <source>
        <dbReference type="SAM" id="Phobius"/>
    </source>
</evidence>
<keyword evidence="4 9" id="KW-0349">Heme</keyword>
<dbReference type="PRINTS" id="PR00463">
    <property type="entry name" value="EP450I"/>
</dbReference>
<accession>A0A9P5Q137</accession>
<evidence type="ECO:0000256" key="9">
    <source>
        <dbReference type="PIRSR" id="PIRSR602401-1"/>
    </source>
</evidence>
<keyword evidence="11" id="KW-0812">Transmembrane</keyword>
<evidence type="ECO:0000256" key="8">
    <source>
        <dbReference type="ARBA" id="ARBA00023033"/>
    </source>
</evidence>
<evidence type="ECO:0000256" key="6">
    <source>
        <dbReference type="ARBA" id="ARBA00023002"/>
    </source>
</evidence>
<evidence type="ECO:0000256" key="3">
    <source>
        <dbReference type="ARBA" id="ARBA00010617"/>
    </source>
</evidence>
<dbReference type="InterPro" id="IPR002401">
    <property type="entry name" value="Cyt_P450_E_grp-I"/>
</dbReference>
<organism evidence="12 13">
    <name type="scientific">Rhodocollybia butyracea</name>
    <dbReference type="NCBI Taxonomy" id="206335"/>
    <lineage>
        <taxon>Eukaryota</taxon>
        <taxon>Fungi</taxon>
        <taxon>Dikarya</taxon>
        <taxon>Basidiomycota</taxon>
        <taxon>Agaricomycotina</taxon>
        <taxon>Agaricomycetes</taxon>
        <taxon>Agaricomycetidae</taxon>
        <taxon>Agaricales</taxon>
        <taxon>Marasmiineae</taxon>
        <taxon>Omphalotaceae</taxon>
        <taxon>Rhodocollybia</taxon>
    </lineage>
</organism>
<dbReference type="PROSITE" id="PS00086">
    <property type="entry name" value="CYTOCHROME_P450"/>
    <property type="match status" value="1"/>
</dbReference>
<dbReference type="Gene3D" id="1.10.630.10">
    <property type="entry name" value="Cytochrome P450"/>
    <property type="match status" value="1"/>
</dbReference>
<dbReference type="Proteomes" id="UP000772434">
    <property type="component" value="Unassembled WGS sequence"/>
</dbReference>
<evidence type="ECO:0000256" key="10">
    <source>
        <dbReference type="RuleBase" id="RU000461"/>
    </source>
</evidence>
<comment type="pathway">
    <text evidence="2">Secondary metabolite biosynthesis.</text>
</comment>
<evidence type="ECO:0000313" key="12">
    <source>
        <dbReference type="EMBL" id="KAF9072162.1"/>
    </source>
</evidence>
<dbReference type="InterPro" id="IPR036396">
    <property type="entry name" value="Cyt_P450_sf"/>
</dbReference>
<name>A0A9P5Q137_9AGAR</name>
<evidence type="ECO:0000256" key="5">
    <source>
        <dbReference type="ARBA" id="ARBA00022723"/>
    </source>
</evidence>
<protein>
    <submittedName>
        <fullName evidence="12">Cytochrome P450</fullName>
    </submittedName>
</protein>
<dbReference type="PANTHER" id="PTHR46300">
    <property type="entry name" value="P450, PUTATIVE (EUROFUNG)-RELATED-RELATED"/>
    <property type="match status" value="1"/>
</dbReference>
<comment type="similarity">
    <text evidence="3 10">Belongs to the cytochrome P450 family.</text>
</comment>
<reference evidence="12" key="1">
    <citation type="submission" date="2020-11" db="EMBL/GenBank/DDBJ databases">
        <authorList>
            <consortium name="DOE Joint Genome Institute"/>
            <person name="Ahrendt S."/>
            <person name="Riley R."/>
            <person name="Andreopoulos W."/>
            <person name="Labutti K."/>
            <person name="Pangilinan J."/>
            <person name="Ruiz-Duenas F.J."/>
            <person name="Barrasa J.M."/>
            <person name="Sanchez-Garcia M."/>
            <person name="Camarero S."/>
            <person name="Miyauchi S."/>
            <person name="Serrano A."/>
            <person name="Linde D."/>
            <person name="Babiker R."/>
            <person name="Drula E."/>
            <person name="Ayuso-Fernandez I."/>
            <person name="Pacheco R."/>
            <person name="Padilla G."/>
            <person name="Ferreira P."/>
            <person name="Barriuso J."/>
            <person name="Kellner H."/>
            <person name="Castanera R."/>
            <person name="Alfaro M."/>
            <person name="Ramirez L."/>
            <person name="Pisabarro A.G."/>
            <person name="Kuo A."/>
            <person name="Tritt A."/>
            <person name="Lipzen A."/>
            <person name="He G."/>
            <person name="Yan M."/>
            <person name="Ng V."/>
            <person name="Cullen D."/>
            <person name="Martin F."/>
            <person name="Rosso M.-N."/>
            <person name="Henrissat B."/>
            <person name="Hibbett D."/>
            <person name="Martinez A.T."/>
            <person name="Grigoriev I.V."/>
        </authorList>
    </citation>
    <scope>NUCLEOTIDE SEQUENCE</scope>
    <source>
        <strain evidence="12">AH 40177</strain>
    </source>
</reference>
<evidence type="ECO:0000256" key="1">
    <source>
        <dbReference type="ARBA" id="ARBA00001971"/>
    </source>
</evidence>
<feature type="transmembrane region" description="Helical" evidence="11">
    <location>
        <begin position="6"/>
        <end position="24"/>
    </location>
</feature>
<comment type="caution">
    <text evidence="12">The sequence shown here is derived from an EMBL/GenBank/DDBJ whole genome shotgun (WGS) entry which is preliminary data.</text>
</comment>
<evidence type="ECO:0000313" key="13">
    <source>
        <dbReference type="Proteomes" id="UP000772434"/>
    </source>
</evidence>
<keyword evidence="11" id="KW-0472">Membrane</keyword>
<comment type="cofactor">
    <cofactor evidence="1 9">
        <name>heme</name>
        <dbReference type="ChEBI" id="CHEBI:30413"/>
    </cofactor>
</comment>
<dbReference type="InterPro" id="IPR017972">
    <property type="entry name" value="Cyt_P450_CS"/>
</dbReference>
<keyword evidence="13" id="KW-1185">Reference proteome</keyword>
<gene>
    <name evidence="12" type="ORF">BDP27DRAFT_1382202</name>
</gene>
<dbReference type="GO" id="GO:0016705">
    <property type="term" value="F:oxidoreductase activity, acting on paired donors, with incorporation or reduction of molecular oxygen"/>
    <property type="evidence" value="ECO:0007669"/>
    <property type="project" value="InterPro"/>
</dbReference>
<dbReference type="InterPro" id="IPR050364">
    <property type="entry name" value="Cytochrome_P450_fung"/>
</dbReference>
<evidence type="ECO:0000256" key="7">
    <source>
        <dbReference type="ARBA" id="ARBA00023004"/>
    </source>
</evidence>
<proteinExistence type="inferred from homology"/>
<dbReference type="PANTHER" id="PTHR46300:SF7">
    <property type="entry name" value="P450, PUTATIVE (EUROFUNG)-RELATED"/>
    <property type="match status" value="1"/>
</dbReference>
<sequence length="503" mass="55453">MESGSAVVLAAFVAFMISVCAVWIHSGKRGLPPGPKGWPLIGNIFDIPKGAMHVGYMKMAKDYGSDVLYLNMAGSPMLILNSVEAVEDLLVRRAAIYSDRPRFPMIGELCGWDFALSLIKYGDQWRRSRALFAKQFSPSSVQAYHKPCIVENVHLFLNRLLNAPEEFQDHLVLLSAGIVLATTYGIYLRDRNNPYLQSAERAVQGFSEAALPGAYLINTFPILEYIPEWFPGAGFKRKAKVERANVKGMIGDTIEFVKKSMADGTARSSMASRALQEMKDDKSWSEEKETLLQNVAAALNTIILGLVLNPDVLRKGQTAVDAAIGKSTRLPNFDDEGKIPYVDALIMEGLRWRPIVPLGLPHYTTEEDMYRGYYVPANAIIIGNTWAILHDPATYGSNVDQFCPERFLNSDGTLSSKVPYPSAAFGYGRRICAGKGIAQHQLWIAVASLLACFDISQGVDGETSGAEAKPSTEYVNKVLSYPSPYRCNIEPRSKTVACLIRSS</sequence>
<keyword evidence="7 9" id="KW-0408">Iron</keyword>
<evidence type="ECO:0000256" key="4">
    <source>
        <dbReference type="ARBA" id="ARBA00022617"/>
    </source>
</evidence>
<keyword evidence="6 10" id="KW-0560">Oxidoreductase</keyword>
<dbReference type="SUPFAM" id="SSF48264">
    <property type="entry name" value="Cytochrome P450"/>
    <property type="match status" value="1"/>
</dbReference>
<dbReference type="CDD" id="cd11065">
    <property type="entry name" value="CYP64-like"/>
    <property type="match status" value="1"/>
</dbReference>
<dbReference type="AlphaFoldDB" id="A0A9P5Q137"/>
<dbReference type="OrthoDB" id="2789670at2759"/>
<dbReference type="GO" id="GO:0005506">
    <property type="term" value="F:iron ion binding"/>
    <property type="evidence" value="ECO:0007669"/>
    <property type="project" value="InterPro"/>
</dbReference>
<keyword evidence="8 10" id="KW-0503">Monooxygenase</keyword>
<dbReference type="InterPro" id="IPR001128">
    <property type="entry name" value="Cyt_P450"/>
</dbReference>